<feature type="transmembrane region" description="Helical" evidence="7">
    <location>
        <begin position="33"/>
        <end position="55"/>
    </location>
</feature>
<feature type="transmembrane region" description="Helical" evidence="7">
    <location>
        <begin position="92"/>
        <end position="118"/>
    </location>
</feature>
<gene>
    <name evidence="9" type="ORF">Cco03nite_19630</name>
</gene>
<name>A0A8J3KS88_9ACTN</name>
<dbReference type="CDD" id="cd06261">
    <property type="entry name" value="TM_PBP2"/>
    <property type="match status" value="1"/>
</dbReference>
<evidence type="ECO:0000256" key="4">
    <source>
        <dbReference type="ARBA" id="ARBA00022692"/>
    </source>
</evidence>
<accession>A0A8J3KS88</accession>
<dbReference type="GO" id="GO:0055085">
    <property type="term" value="P:transmembrane transport"/>
    <property type="evidence" value="ECO:0007669"/>
    <property type="project" value="InterPro"/>
</dbReference>
<evidence type="ECO:0000256" key="5">
    <source>
        <dbReference type="ARBA" id="ARBA00022989"/>
    </source>
</evidence>
<dbReference type="RefSeq" id="WP_203691351.1">
    <property type="nucleotide sequence ID" value="NZ_BAAALC010000031.1"/>
</dbReference>
<dbReference type="SUPFAM" id="SSF161098">
    <property type="entry name" value="MetI-like"/>
    <property type="match status" value="1"/>
</dbReference>
<dbReference type="Proteomes" id="UP000630887">
    <property type="component" value="Unassembled WGS sequence"/>
</dbReference>
<evidence type="ECO:0000256" key="1">
    <source>
        <dbReference type="ARBA" id="ARBA00004651"/>
    </source>
</evidence>
<proteinExistence type="inferred from homology"/>
<dbReference type="GO" id="GO:0005886">
    <property type="term" value="C:plasma membrane"/>
    <property type="evidence" value="ECO:0007669"/>
    <property type="project" value="UniProtKB-SubCell"/>
</dbReference>
<comment type="caution">
    <text evidence="9">The sequence shown here is derived from an EMBL/GenBank/DDBJ whole genome shotgun (WGS) entry which is preliminary data.</text>
</comment>
<evidence type="ECO:0000259" key="8">
    <source>
        <dbReference type="PROSITE" id="PS50928"/>
    </source>
</evidence>
<feature type="transmembrane region" description="Helical" evidence="7">
    <location>
        <begin position="274"/>
        <end position="295"/>
    </location>
</feature>
<dbReference type="Gene3D" id="1.10.3720.10">
    <property type="entry name" value="MetI-like"/>
    <property type="match status" value="1"/>
</dbReference>
<keyword evidence="2 7" id="KW-0813">Transport</keyword>
<evidence type="ECO:0000256" key="3">
    <source>
        <dbReference type="ARBA" id="ARBA00022475"/>
    </source>
</evidence>
<feature type="domain" description="ABC transmembrane type-1" evidence="8">
    <location>
        <begin position="93"/>
        <end position="295"/>
    </location>
</feature>
<evidence type="ECO:0000313" key="10">
    <source>
        <dbReference type="Proteomes" id="UP000630887"/>
    </source>
</evidence>
<dbReference type="PANTHER" id="PTHR43744:SF12">
    <property type="entry name" value="ABC TRANSPORTER PERMEASE PROTEIN MG189-RELATED"/>
    <property type="match status" value="1"/>
</dbReference>
<evidence type="ECO:0000256" key="7">
    <source>
        <dbReference type="RuleBase" id="RU363032"/>
    </source>
</evidence>
<sequence>MATTVTADAPAAAAPPAPAAAPVKQREGYAANAFAHIFLAVWGLLVTIPLIWAVIQSFKTDDEIIHDPLGLPEQWLFGAFGRAWTKGNIGEFFLNTVIVLLGSVTLTMLFGAMAAYVLARYPFRGNRAVYWMFVAGLTLPIYLGILPLFLLVQDMSTALGLEEVIGLNTHLGLILVYVAYSMPFTVFFLHAFFRTLPTTIAEAASVDGAGHVRLFFQVMMPMAKPGLISIGIFNVIGQWNQFLLPTVLMKDSDKKMLTQGLLELATNARYETDFARLFAGMTIAMLPILAVYLGFHRQVQSGLTGATLK</sequence>
<dbReference type="AlphaFoldDB" id="A0A8J3KS88"/>
<dbReference type="InterPro" id="IPR000515">
    <property type="entry name" value="MetI-like"/>
</dbReference>
<keyword evidence="5 7" id="KW-1133">Transmembrane helix</keyword>
<evidence type="ECO:0000256" key="6">
    <source>
        <dbReference type="ARBA" id="ARBA00023136"/>
    </source>
</evidence>
<dbReference type="PANTHER" id="PTHR43744">
    <property type="entry name" value="ABC TRANSPORTER PERMEASE PROTEIN MG189-RELATED-RELATED"/>
    <property type="match status" value="1"/>
</dbReference>
<keyword evidence="6 7" id="KW-0472">Membrane</keyword>
<comment type="subcellular location">
    <subcellularLocation>
        <location evidence="1 7">Cell membrane</location>
        <topology evidence="1 7">Multi-pass membrane protein</topology>
    </subcellularLocation>
</comment>
<dbReference type="EMBL" id="BONI01000013">
    <property type="protein sequence ID" value="GIG05263.1"/>
    <property type="molecule type" value="Genomic_DNA"/>
</dbReference>
<dbReference type="InterPro" id="IPR035906">
    <property type="entry name" value="MetI-like_sf"/>
</dbReference>
<keyword evidence="4 7" id="KW-0812">Transmembrane</keyword>
<dbReference type="PROSITE" id="PS50928">
    <property type="entry name" value="ABC_TM1"/>
    <property type="match status" value="1"/>
</dbReference>
<feature type="transmembrane region" description="Helical" evidence="7">
    <location>
        <begin position="130"/>
        <end position="151"/>
    </location>
</feature>
<dbReference type="Pfam" id="PF00528">
    <property type="entry name" value="BPD_transp_1"/>
    <property type="match status" value="1"/>
</dbReference>
<feature type="transmembrane region" description="Helical" evidence="7">
    <location>
        <begin position="171"/>
        <end position="193"/>
    </location>
</feature>
<organism evidence="9 10">
    <name type="scientific">Catellatospora coxensis</name>
    <dbReference type="NCBI Taxonomy" id="310354"/>
    <lineage>
        <taxon>Bacteria</taxon>
        <taxon>Bacillati</taxon>
        <taxon>Actinomycetota</taxon>
        <taxon>Actinomycetes</taxon>
        <taxon>Micromonosporales</taxon>
        <taxon>Micromonosporaceae</taxon>
        <taxon>Catellatospora</taxon>
    </lineage>
</organism>
<reference evidence="9 10" key="1">
    <citation type="submission" date="2021-01" db="EMBL/GenBank/DDBJ databases">
        <title>Whole genome shotgun sequence of Catellatospora coxensis NBRC 107359.</title>
        <authorList>
            <person name="Komaki H."/>
            <person name="Tamura T."/>
        </authorList>
    </citation>
    <scope>NUCLEOTIDE SEQUENCE [LARGE SCALE GENOMIC DNA]</scope>
    <source>
        <strain evidence="9 10">NBRC 107359</strain>
    </source>
</reference>
<evidence type="ECO:0000313" key="9">
    <source>
        <dbReference type="EMBL" id="GIG05263.1"/>
    </source>
</evidence>
<keyword evidence="10" id="KW-1185">Reference proteome</keyword>
<feature type="transmembrane region" description="Helical" evidence="7">
    <location>
        <begin position="214"/>
        <end position="236"/>
    </location>
</feature>
<evidence type="ECO:0000256" key="2">
    <source>
        <dbReference type="ARBA" id="ARBA00022448"/>
    </source>
</evidence>
<keyword evidence="3" id="KW-1003">Cell membrane</keyword>
<protein>
    <submittedName>
        <fullName evidence="9">Sugar ABC transporter permease</fullName>
    </submittedName>
</protein>
<comment type="similarity">
    <text evidence="7">Belongs to the binding-protein-dependent transport system permease family.</text>
</comment>